<keyword evidence="1" id="KW-0812">Transmembrane</keyword>
<accession>A0A1A7RAK8</accession>
<dbReference type="AlphaFoldDB" id="A0A1A7RAK8"/>
<dbReference type="RefSeq" id="WP_067762854.1">
    <property type="nucleotide sequence ID" value="NZ_JBLZYA010000025.1"/>
</dbReference>
<evidence type="ECO:0000313" key="3">
    <source>
        <dbReference type="Proteomes" id="UP000185753"/>
    </source>
</evidence>
<keyword evidence="3" id="KW-1185">Reference proteome</keyword>
<dbReference type="STRING" id="1443941.A9J31_14530"/>
<dbReference type="PANTHER" id="PTHR40078:SF1">
    <property type="entry name" value="INTEGRAL MEMBRANE PROTEIN"/>
    <property type="match status" value="1"/>
</dbReference>
<dbReference type="Proteomes" id="UP000185753">
    <property type="component" value="Unassembled WGS sequence"/>
</dbReference>
<protein>
    <recommendedName>
        <fullName evidence="4">YitT family protein</fullName>
    </recommendedName>
</protein>
<sequence>MPAHFPSRLMLLLSGLILLAFGVVLSIHSQLGTSPISSVPYSFSFIFNMSVGTLTVLMHIVMIVLQMLILRSRFQWVQWLQLPIGVVFGIFIDGLMWLTQGWSIENYALQLIACLMSCLITAFGVCLVVKANLVFLAAEGLYQAIAIRYQLEFGNCKTYGDIVLVSIAALASWIVLHEVIGVREGTIITALLVGTLVKRILPKLSFIQLNAKA</sequence>
<dbReference type="Pfam" id="PF19700">
    <property type="entry name" value="DUF6198"/>
    <property type="match status" value="1"/>
</dbReference>
<dbReference type="EMBL" id="LZDS01000011">
    <property type="protein sequence ID" value="OBX29295.1"/>
    <property type="molecule type" value="Genomic_DNA"/>
</dbReference>
<evidence type="ECO:0008006" key="4">
    <source>
        <dbReference type="Google" id="ProtNLM"/>
    </source>
</evidence>
<feature type="transmembrane region" description="Helical" evidence="1">
    <location>
        <begin position="110"/>
        <end position="137"/>
    </location>
</feature>
<gene>
    <name evidence="2" type="ORF">A9J31_14530</name>
</gene>
<evidence type="ECO:0000313" key="2">
    <source>
        <dbReference type="EMBL" id="OBX29295.1"/>
    </source>
</evidence>
<keyword evidence="1" id="KW-1133">Transmembrane helix</keyword>
<organism evidence="2 3">
    <name type="scientific">Acinetobacter gandensis</name>
    <dbReference type="NCBI Taxonomy" id="1443941"/>
    <lineage>
        <taxon>Bacteria</taxon>
        <taxon>Pseudomonadati</taxon>
        <taxon>Pseudomonadota</taxon>
        <taxon>Gammaproteobacteria</taxon>
        <taxon>Moraxellales</taxon>
        <taxon>Moraxellaceae</taxon>
        <taxon>Acinetobacter</taxon>
    </lineage>
</organism>
<dbReference type="InterPro" id="IPR038750">
    <property type="entry name" value="YczE/YyaS-like"/>
</dbReference>
<feature type="transmembrane region" description="Helical" evidence="1">
    <location>
        <begin position="77"/>
        <end position="98"/>
    </location>
</feature>
<dbReference type="PANTHER" id="PTHR40078">
    <property type="entry name" value="INTEGRAL MEMBRANE PROTEIN-RELATED"/>
    <property type="match status" value="1"/>
</dbReference>
<comment type="caution">
    <text evidence="2">The sequence shown here is derived from an EMBL/GenBank/DDBJ whole genome shotgun (WGS) entry which is preliminary data.</text>
</comment>
<reference evidence="3" key="1">
    <citation type="submission" date="2016-06" db="EMBL/GenBank/DDBJ databases">
        <authorList>
            <person name="Radolfova-Krizova L."/>
            <person name="Nemec A."/>
        </authorList>
    </citation>
    <scope>NUCLEOTIDE SEQUENCE [LARGE SCALE GENOMIC DNA]</scope>
    <source>
        <strain evidence="3">ANC 4275</strain>
    </source>
</reference>
<keyword evidence="1" id="KW-0472">Membrane</keyword>
<dbReference type="OrthoDB" id="87655at2"/>
<feature type="transmembrane region" description="Helical" evidence="1">
    <location>
        <begin position="42"/>
        <end position="65"/>
    </location>
</feature>
<evidence type="ECO:0000256" key="1">
    <source>
        <dbReference type="SAM" id="Phobius"/>
    </source>
</evidence>
<name>A0A1A7RAK8_9GAMM</name>
<proteinExistence type="predicted"/>